<gene>
    <name evidence="1" type="ORF">SDC9_86951</name>
</gene>
<dbReference type="NCBIfam" id="NF045597">
    <property type="entry name" value="TudS_rel_CD3072"/>
    <property type="match status" value="1"/>
</dbReference>
<dbReference type="InterPro" id="IPR054648">
    <property type="entry name" value="TudS-rel"/>
</dbReference>
<organism evidence="1">
    <name type="scientific">bioreactor metagenome</name>
    <dbReference type="NCBI Taxonomy" id="1076179"/>
    <lineage>
        <taxon>unclassified sequences</taxon>
        <taxon>metagenomes</taxon>
        <taxon>ecological metagenomes</taxon>
    </lineage>
</organism>
<accession>A0A644ZKC3</accession>
<name>A0A644ZKC3_9ZZZZ</name>
<reference evidence="1" key="1">
    <citation type="submission" date="2019-08" db="EMBL/GenBank/DDBJ databases">
        <authorList>
            <person name="Kucharzyk K."/>
            <person name="Murdoch R.W."/>
            <person name="Higgins S."/>
            <person name="Loffler F."/>
        </authorList>
    </citation>
    <scope>NUCLEOTIDE SEQUENCE</scope>
</reference>
<dbReference type="AlphaFoldDB" id="A0A644ZKC3"/>
<proteinExistence type="predicted"/>
<comment type="caution">
    <text evidence="1">The sequence shown here is derived from an EMBL/GenBank/DDBJ whole genome shotgun (WGS) entry which is preliminary data.</text>
</comment>
<sequence length="161" mass="18248">MDRGKKLILVSHCLLNQNSVVAPLARAKGVFPIVNALIEEGVGILQLPCPEFKFLGPERKPMNKEEYDCKEYRDLCSNLFKPVLEDIKAYLKSGYKLLGIIGINESPTCSITGVRGILMEEILEVLENENIKIKHFEIPTTYTEEDEYSELYSLLKKELGI</sequence>
<evidence type="ECO:0008006" key="2">
    <source>
        <dbReference type="Google" id="ProtNLM"/>
    </source>
</evidence>
<protein>
    <recommendedName>
        <fullName evidence="2">DUF523 domain-containing protein</fullName>
    </recommendedName>
</protein>
<dbReference type="EMBL" id="VSSQ01008953">
    <property type="protein sequence ID" value="MPM40311.1"/>
    <property type="molecule type" value="Genomic_DNA"/>
</dbReference>
<evidence type="ECO:0000313" key="1">
    <source>
        <dbReference type="EMBL" id="MPM40311.1"/>
    </source>
</evidence>